<accession>K9ZS90</accession>
<proteinExistence type="predicted"/>
<dbReference type="KEGG" id="acy:Anacy_6132"/>
<keyword evidence="1" id="KW-0614">Plasmid</keyword>
<organism evidence="1 2">
    <name type="scientific">Anabaena cylindrica (strain ATCC 27899 / PCC 7122)</name>
    <dbReference type="NCBI Taxonomy" id="272123"/>
    <lineage>
        <taxon>Bacteria</taxon>
        <taxon>Bacillati</taxon>
        <taxon>Cyanobacteriota</taxon>
        <taxon>Cyanophyceae</taxon>
        <taxon>Nostocales</taxon>
        <taxon>Nostocaceae</taxon>
        <taxon>Anabaena</taxon>
    </lineage>
</organism>
<dbReference type="Proteomes" id="UP000010474">
    <property type="component" value="Plasmid pANACY.04"/>
</dbReference>
<sequence length="108" mass="12481">MYRIQDKYRIKYQDSTDELICHLSRTSNSQAHWSTDELTGHFSRTSYWEIAINIWQQCKSSPKFANSPQYPIPNPQYREQHLSAAKFLIEDKSLSPPLKTVTASSGVS</sequence>
<dbReference type="HOGENOM" id="CLU_2191473_0_0_3"/>
<dbReference type="PATRIC" id="fig|272123.3.peg.6665"/>
<reference evidence="2" key="1">
    <citation type="journal article" date="2013" name="Proc. Natl. Acad. Sci. U.S.A.">
        <title>Improving the coverage of the cyanobacterial phylum using diversity-driven genome sequencing.</title>
        <authorList>
            <person name="Shih P.M."/>
            <person name="Wu D."/>
            <person name="Latifi A."/>
            <person name="Axen S.D."/>
            <person name="Fewer D.P."/>
            <person name="Talla E."/>
            <person name="Calteau A."/>
            <person name="Cai F."/>
            <person name="Tandeau de Marsac N."/>
            <person name="Rippka R."/>
            <person name="Herdman M."/>
            <person name="Sivonen K."/>
            <person name="Coursin T."/>
            <person name="Laurent T."/>
            <person name="Goodwin L."/>
            <person name="Nolan M."/>
            <person name="Davenport K.W."/>
            <person name="Han C.S."/>
            <person name="Rubin E.M."/>
            <person name="Eisen J.A."/>
            <person name="Woyke T."/>
            <person name="Gugger M."/>
            <person name="Kerfeld C.A."/>
        </authorList>
    </citation>
    <scope>NUCLEOTIDE SEQUENCE [LARGE SCALE GENOMIC DNA]</scope>
    <source>
        <strain evidence="2">ATCC 27899 / PCC 7122</strain>
    </source>
</reference>
<gene>
    <name evidence="1" type="ordered locus">Anacy_6132</name>
</gene>
<geneLocation type="plasmid" evidence="1 2">
    <name>pANACY.04</name>
</geneLocation>
<dbReference type="AlphaFoldDB" id="K9ZS90"/>
<name>K9ZS90_ANACC</name>
<protein>
    <submittedName>
        <fullName evidence="1">Uncharacterized protein</fullName>
    </submittedName>
</protein>
<keyword evidence="2" id="KW-1185">Reference proteome</keyword>
<evidence type="ECO:0000313" key="2">
    <source>
        <dbReference type="Proteomes" id="UP000010474"/>
    </source>
</evidence>
<dbReference type="EMBL" id="CP003663">
    <property type="protein sequence ID" value="AFZ61402.1"/>
    <property type="molecule type" value="Genomic_DNA"/>
</dbReference>
<evidence type="ECO:0000313" key="1">
    <source>
        <dbReference type="EMBL" id="AFZ61402.1"/>
    </source>
</evidence>
<dbReference type="RefSeq" id="WP_015217863.1">
    <property type="nucleotide sequence ID" value="NC_019774.1"/>
</dbReference>